<feature type="transmembrane region" description="Helical" evidence="1">
    <location>
        <begin position="26"/>
        <end position="48"/>
    </location>
</feature>
<keyword evidence="1" id="KW-0812">Transmembrane</keyword>
<dbReference type="EMBL" id="AAVN02000006">
    <property type="protein sequence ID" value="EBA39274.1"/>
    <property type="molecule type" value="Genomic_DNA"/>
</dbReference>
<dbReference type="AlphaFoldDB" id="A4EAV7"/>
<reference evidence="2 3" key="2">
    <citation type="submission" date="2007-04" db="EMBL/GenBank/DDBJ databases">
        <authorList>
            <person name="Fulton L."/>
            <person name="Clifton S."/>
            <person name="Fulton B."/>
            <person name="Xu J."/>
            <person name="Minx P."/>
            <person name="Mardis E.R."/>
            <person name="Wilson R.K."/>
        </authorList>
    </citation>
    <scope>NUCLEOTIDE SEQUENCE [LARGE SCALE GENOMIC DNA]</scope>
    <source>
        <strain evidence="3">ATCC 25986 / DSM 3979 / JCM 10188 / KCTC 3647 / NCTC 11838 / VPI 1003</strain>
    </source>
</reference>
<gene>
    <name evidence="2" type="ORF">COLAER_01569</name>
</gene>
<protein>
    <submittedName>
        <fullName evidence="2">Uncharacterized protein</fullName>
    </submittedName>
</protein>
<keyword evidence="1" id="KW-1133">Transmembrane helix</keyword>
<organism evidence="2 3">
    <name type="scientific">Collinsella aerofaciens (strain ATCC 25986 / DSM 3979 / JCM 10188 / KCTC 3647 / NCTC 11838 / VPI 1003)</name>
    <dbReference type="NCBI Taxonomy" id="411903"/>
    <lineage>
        <taxon>Bacteria</taxon>
        <taxon>Bacillati</taxon>
        <taxon>Actinomycetota</taxon>
        <taxon>Coriobacteriia</taxon>
        <taxon>Coriobacteriales</taxon>
        <taxon>Coriobacteriaceae</taxon>
        <taxon>Collinsella</taxon>
    </lineage>
</organism>
<dbReference type="Proteomes" id="UP000002979">
    <property type="component" value="Unassembled WGS sequence"/>
</dbReference>
<sequence length="50" mass="5277">MTRALLASAVVMDVAGWACTAQGAYGLARVCFSAAVPFIAAWALWSLCER</sequence>
<dbReference type="RefSeq" id="WP_006235494.1">
    <property type="nucleotide sequence ID" value="NZ_AAVN02000006.1"/>
</dbReference>
<keyword evidence="1" id="KW-0472">Membrane</keyword>
<accession>A4EAV7</accession>
<reference evidence="2 3" key="1">
    <citation type="submission" date="2007-01" db="EMBL/GenBank/DDBJ databases">
        <title>Draft genome sequence of Collinsella aerofaciens (ATCC 25986).</title>
        <authorList>
            <person name="Sudarsanam P."/>
            <person name="Ley R."/>
            <person name="Guruge J."/>
            <person name="Turnbaugh P.J."/>
            <person name="Mahowald M."/>
            <person name="Liep D."/>
            <person name="Gordon J."/>
        </authorList>
    </citation>
    <scope>NUCLEOTIDE SEQUENCE [LARGE SCALE GENOMIC DNA]</scope>
    <source>
        <strain evidence="3">ATCC 25986 / DSM 3979 / JCM 10188 / KCTC 3647 / NCTC 11838 / VPI 1003</strain>
    </source>
</reference>
<evidence type="ECO:0000313" key="3">
    <source>
        <dbReference type="Proteomes" id="UP000002979"/>
    </source>
</evidence>
<comment type="caution">
    <text evidence="2">The sequence shown here is derived from an EMBL/GenBank/DDBJ whole genome shotgun (WGS) entry which is preliminary data.</text>
</comment>
<evidence type="ECO:0000256" key="1">
    <source>
        <dbReference type="SAM" id="Phobius"/>
    </source>
</evidence>
<proteinExistence type="predicted"/>
<name>A4EAV7_COLAA</name>
<evidence type="ECO:0000313" key="2">
    <source>
        <dbReference type="EMBL" id="EBA39274.1"/>
    </source>
</evidence>